<organism evidence="1 2">
    <name type="scientific">Monilinia laxa</name>
    <name type="common">Brown rot fungus</name>
    <name type="synonym">Sclerotinia laxa</name>
    <dbReference type="NCBI Taxonomy" id="61186"/>
    <lineage>
        <taxon>Eukaryota</taxon>
        <taxon>Fungi</taxon>
        <taxon>Dikarya</taxon>
        <taxon>Ascomycota</taxon>
        <taxon>Pezizomycotina</taxon>
        <taxon>Leotiomycetes</taxon>
        <taxon>Helotiales</taxon>
        <taxon>Sclerotiniaceae</taxon>
        <taxon>Monilinia</taxon>
    </lineage>
</organism>
<evidence type="ECO:0000313" key="2">
    <source>
        <dbReference type="Proteomes" id="UP000326757"/>
    </source>
</evidence>
<reference evidence="1 2" key="1">
    <citation type="submission" date="2019-06" db="EMBL/GenBank/DDBJ databases">
        <title>Genome Sequence of the Brown Rot Fungal Pathogen Monilinia laxa.</title>
        <authorList>
            <person name="De Miccolis Angelini R.M."/>
            <person name="Landi L."/>
            <person name="Abate D."/>
            <person name="Pollastro S."/>
            <person name="Romanazzi G."/>
            <person name="Faretra F."/>
        </authorList>
    </citation>
    <scope>NUCLEOTIDE SEQUENCE [LARGE SCALE GENOMIC DNA]</scope>
    <source>
        <strain evidence="1 2">Mlax316</strain>
    </source>
</reference>
<proteinExistence type="predicted"/>
<sequence>MEGSWSPPIFCFAISIELGRLNGMETHFSSGSSLSGCHSKISVYFPFGRSERISNFWIRFKLDDMARRPPGLISPCLVLAVVGDSNIKETKIPPPLSRVSCRVPPSYIIDVFPYPPTSFMSDATLEGLKKVFVRRVGHRYCGVFIQYEDTDRPPAALGQWATPELRVWDHPGDEMAPNSEKACIYDSTKATPSIIVFKINWVYCYAYGIFFCNRDSDRLKLDPDSDAAKRTKLKAFDVVTRLSWWFMHNHDFIIAWKDDTPRQSLRVSEDHLIKGYIMEGDP</sequence>
<keyword evidence="2" id="KW-1185">Reference proteome</keyword>
<dbReference type="Proteomes" id="UP000326757">
    <property type="component" value="Unassembled WGS sequence"/>
</dbReference>
<dbReference type="OrthoDB" id="10639150at2759"/>
<dbReference type="AlphaFoldDB" id="A0A5N6K093"/>
<comment type="caution">
    <text evidence="1">The sequence shown here is derived from an EMBL/GenBank/DDBJ whole genome shotgun (WGS) entry which is preliminary data.</text>
</comment>
<evidence type="ECO:0000313" key="1">
    <source>
        <dbReference type="EMBL" id="KAB8295188.1"/>
    </source>
</evidence>
<gene>
    <name evidence="1" type="ORF">EYC80_007111</name>
</gene>
<accession>A0A5N6K093</accession>
<protein>
    <submittedName>
        <fullName evidence="1">Uncharacterized protein</fullName>
    </submittedName>
</protein>
<name>A0A5N6K093_MONLA</name>
<dbReference type="EMBL" id="VIGI01000010">
    <property type="protein sequence ID" value="KAB8295188.1"/>
    <property type="molecule type" value="Genomic_DNA"/>
</dbReference>